<dbReference type="EMBL" id="DSTK01000031">
    <property type="protein sequence ID" value="HFK97641.1"/>
    <property type="molecule type" value="Genomic_DNA"/>
</dbReference>
<name>A0A832EDT1_9BACT</name>
<evidence type="ECO:0000313" key="1">
    <source>
        <dbReference type="EMBL" id="HFK97641.1"/>
    </source>
</evidence>
<organism evidence="1">
    <name type="scientific">Desulfacinum infernum</name>
    <dbReference type="NCBI Taxonomy" id="35837"/>
    <lineage>
        <taxon>Bacteria</taxon>
        <taxon>Pseudomonadati</taxon>
        <taxon>Thermodesulfobacteriota</taxon>
        <taxon>Syntrophobacteria</taxon>
        <taxon>Syntrophobacterales</taxon>
        <taxon>Syntrophobacteraceae</taxon>
        <taxon>Desulfacinum</taxon>
    </lineage>
</organism>
<reference evidence="1" key="1">
    <citation type="journal article" date="2020" name="mSystems">
        <title>Genome- and Community-Level Interaction Insights into Carbon Utilization and Element Cycling Functions of Hydrothermarchaeota in Hydrothermal Sediment.</title>
        <authorList>
            <person name="Zhou Z."/>
            <person name="Liu Y."/>
            <person name="Xu W."/>
            <person name="Pan J."/>
            <person name="Luo Z.H."/>
            <person name="Li M."/>
        </authorList>
    </citation>
    <scope>NUCLEOTIDE SEQUENCE [LARGE SCALE GENOMIC DNA]</scope>
    <source>
        <strain evidence="1">SpSt-456</strain>
    </source>
</reference>
<comment type="caution">
    <text evidence="1">The sequence shown here is derived from an EMBL/GenBank/DDBJ whole genome shotgun (WGS) entry which is preliminary data.</text>
</comment>
<accession>A0A832EDT1</accession>
<dbReference type="AlphaFoldDB" id="A0A832EDT1"/>
<protein>
    <submittedName>
        <fullName evidence="1">Uncharacterized protein</fullName>
    </submittedName>
</protein>
<sequence length="159" mass="18042">MEVYASYYGSVILDPSRDKELGPPLRFLKETARSLEESDALPVVEFDPHTGKFRIDMEGVVDAQTHKKVVGVLQALGRFARGVGNFTVEQDDKSFTIWIGADYEVRRTKAGIYLQAAIHLLQKARDLVDDPTEIQQVIEQLENVDQVRYGREFHLLPPL</sequence>
<proteinExistence type="predicted"/>
<gene>
    <name evidence="1" type="ORF">ENS06_10030</name>
</gene>